<reference evidence="1 2" key="2">
    <citation type="journal article" date="2022" name="Mol. Ecol. Resour.">
        <title>The genomes of chicory, endive, great burdock and yacon provide insights into Asteraceae paleo-polyploidization history and plant inulin production.</title>
        <authorList>
            <person name="Fan W."/>
            <person name="Wang S."/>
            <person name="Wang H."/>
            <person name="Wang A."/>
            <person name="Jiang F."/>
            <person name="Liu H."/>
            <person name="Zhao H."/>
            <person name="Xu D."/>
            <person name="Zhang Y."/>
        </authorList>
    </citation>
    <scope>NUCLEOTIDE SEQUENCE [LARGE SCALE GENOMIC DNA]</scope>
    <source>
        <strain evidence="2">cv. Yunnan</strain>
        <tissue evidence="1">Leaves</tissue>
    </source>
</reference>
<dbReference type="EMBL" id="CM042040">
    <property type="protein sequence ID" value="KAI3716806.1"/>
    <property type="molecule type" value="Genomic_DNA"/>
</dbReference>
<protein>
    <submittedName>
        <fullName evidence="1">Uncharacterized protein</fullName>
    </submittedName>
</protein>
<sequence>MVLGQLRGLSPAKRLYKTIIHQLAQRLIQEPISGIKTTLDSEIVDKSGDENLEFSWDSLLTCVHHHSPPKAQLVLEWQLEKLLKENEKNENLYSDLIHL</sequence>
<name>A0ACB9B4Q6_9ASTR</name>
<gene>
    <name evidence="1" type="ORF">L1987_67971</name>
</gene>
<dbReference type="Proteomes" id="UP001056120">
    <property type="component" value="Linkage Group LG23"/>
</dbReference>
<proteinExistence type="predicted"/>
<organism evidence="1 2">
    <name type="scientific">Smallanthus sonchifolius</name>
    <dbReference type="NCBI Taxonomy" id="185202"/>
    <lineage>
        <taxon>Eukaryota</taxon>
        <taxon>Viridiplantae</taxon>
        <taxon>Streptophyta</taxon>
        <taxon>Embryophyta</taxon>
        <taxon>Tracheophyta</taxon>
        <taxon>Spermatophyta</taxon>
        <taxon>Magnoliopsida</taxon>
        <taxon>eudicotyledons</taxon>
        <taxon>Gunneridae</taxon>
        <taxon>Pentapetalae</taxon>
        <taxon>asterids</taxon>
        <taxon>campanulids</taxon>
        <taxon>Asterales</taxon>
        <taxon>Asteraceae</taxon>
        <taxon>Asteroideae</taxon>
        <taxon>Heliantheae alliance</taxon>
        <taxon>Millerieae</taxon>
        <taxon>Smallanthus</taxon>
    </lineage>
</organism>
<evidence type="ECO:0000313" key="1">
    <source>
        <dbReference type="EMBL" id="KAI3716806.1"/>
    </source>
</evidence>
<comment type="caution">
    <text evidence="1">The sequence shown here is derived from an EMBL/GenBank/DDBJ whole genome shotgun (WGS) entry which is preliminary data.</text>
</comment>
<reference evidence="2" key="1">
    <citation type="journal article" date="2022" name="Mol. Ecol. Resour.">
        <title>The genomes of chicory, endive, great burdock and yacon provide insights into Asteraceae palaeo-polyploidization history and plant inulin production.</title>
        <authorList>
            <person name="Fan W."/>
            <person name="Wang S."/>
            <person name="Wang H."/>
            <person name="Wang A."/>
            <person name="Jiang F."/>
            <person name="Liu H."/>
            <person name="Zhao H."/>
            <person name="Xu D."/>
            <person name="Zhang Y."/>
        </authorList>
    </citation>
    <scope>NUCLEOTIDE SEQUENCE [LARGE SCALE GENOMIC DNA]</scope>
    <source>
        <strain evidence="2">cv. Yunnan</strain>
    </source>
</reference>
<keyword evidence="2" id="KW-1185">Reference proteome</keyword>
<evidence type="ECO:0000313" key="2">
    <source>
        <dbReference type="Proteomes" id="UP001056120"/>
    </source>
</evidence>
<accession>A0ACB9B4Q6</accession>